<accession>A0A2R4XIS3</accession>
<name>A0A2R4XIS3_9BURK</name>
<gene>
    <name evidence="2" type="ORF">DBV39_08305</name>
</gene>
<feature type="transmembrane region" description="Helical" evidence="1">
    <location>
        <begin position="58"/>
        <end position="91"/>
    </location>
</feature>
<dbReference type="RefSeq" id="WP_108621129.1">
    <property type="nucleotide sequence ID" value="NZ_CP028901.1"/>
</dbReference>
<sequence>MSQQQSSNKTITHVIYALYALGLILGLSPLVAIIMNYVKRGDVSGTWLESHFVWQIRTFWYAFAGGVIGALTIVILIGYIIIPIVGIWYVYRIVKGWLYLVDDKPMSMSGSLL</sequence>
<organism evidence="2 3">
    <name type="scientific">Orrella marina</name>
    <dbReference type="NCBI Taxonomy" id="2163011"/>
    <lineage>
        <taxon>Bacteria</taxon>
        <taxon>Pseudomonadati</taxon>
        <taxon>Pseudomonadota</taxon>
        <taxon>Betaproteobacteria</taxon>
        <taxon>Burkholderiales</taxon>
        <taxon>Alcaligenaceae</taxon>
        <taxon>Orrella</taxon>
    </lineage>
</organism>
<keyword evidence="3" id="KW-1185">Reference proteome</keyword>
<dbReference type="OrthoDB" id="5405464at2"/>
<evidence type="ECO:0008006" key="4">
    <source>
        <dbReference type="Google" id="ProtNLM"/>
    </source>
</evidence>
<dbReference type="EMBL" id="CP028901">
    <property type="protein sequence ID" value="AWB33700.1"/>
    <property type="molecule type" value="Genomic_DNA"/>
</dbReference>
<keyword evidence="1" id="KW-0472">Membrane</keyword>
<keyword evidence="1" id="KW-0812">Transmembrane</keyword>
<proteinExistence type="predicted"/>
<evidence type="ECO:0000313" key="3">
    <source>
        <dbReference type="Proteomes" id="UP000244571"/>
    </source>
</evidence>
<feature type="transmembrane region" description="Helical" evidence="1">
    <location>
        <begin position="14"/>
        <end position="38"/>
    </location>
</feature>
<dbReference type="KEGG" id="boz:DBV39_08305"/>
<evidence type="ECO:0000256" key="1">
    <source>
        <dbReference type="SAM" id="Phobius"/>
    </source>
</evidence>
<dbReference type="AlphaFoldDB" id="A0A2R4XIS3"/>
<evidence type="ECO:0000313" key="2">
    <source>
        <dbReference type="EMBL" id="AWB33700.1"/>
    </source>
</evidence>
<dbReference type="Proteomes" id="UP000244571">
    <property type="component" value="Chromosome"/>
</dbReference>
<reference evidence="2 3" key="1">
    <citation type="submission" date="2018-04" db="EMBL/GenBank/DDBJ databases">
        <title>Bordetella sp. HZ20 isolated from seawater.</title>
        <authorList>
            <person name="Sun C."/>
        </authorList>
    </citation>
    <scope>NUCLEOTIDE SEQUENCE [LARGE SCALE GENOMIC DNA]</scope>
    <source>
        <strain evidence="2 3">HZ20</strain>
    </source>
</reference>
<keyword evidence="1" id="KW-1133">Transmembrane helix</keyword>
<protein>
    <recommendedName>
        <fullName evidence="4">Transmembrane protein</fullName>
    </recommendedName>
</protein>